<evidence type="ECO:0000256" key="2">
    <source>
        <dbReference type="SAM" id="MobiDB-lite"/>
    </source>
</evidence>
<keyword evidence="3" id="KW-0472">Membrane</keyword>
<comment type="similarity">
    <text evidence="1">Belongs to the LytR/CpsA/Psr (LCP) family.</text>
</comment>
<feature type="non-terminal residue" evidence="5">
    <location>
        <position position="516"/>
    </location>
</feature>
<comment type="caution">
    <text evidence="5">The sequence shown here is derived from an EMBL/GenBank/DDBJ whole genome shotgun (WGS) entry which is preliminary data.</text>
</comment>
<dbReference type="PANTHER" id="PTHR33392:SF6">
    <property type="entry name" value="POLYISOPRENYL-TEICHOIC ACID--PEPTIDOGLYCAN TEICHOIC ACID TRANSFERASE TAGU"/>
    <property type="match status" value="1"/>
</dbReference>
<feature type="transmembrane region" description="Helical" evidence="3">
    <location>
        <begin position="7"/>
        <end position="25"/>
    </location>
</feature>
<dbReference type="Gene3D" id="3.40.630.190">
    <property type="entry name" value="LCP protein"/>
    <property type="match status" value="1"/>
</dbReference>
<evidence type="ECO:0000256" key="1">
    <source>
        <dbReference type="ARBA" id="ARBA00006068"/>
    </source>
</evidence>
<accession>A0A5C4SVS3</accession>
<evidence type="ECO:0000313" key="6">
    <source>
        <dbReference type="Proteomes" id="UP000307943"/>
    </source>
</evidence>
<protein>
    <submittedName>
        <fullName evidence="5">LytR family transcriptional regulator</fullName>
    </submittedName>
</protein>
<feature type="domain" description="Cell envelope-related transcriptional attenuator" evidence="4">
    <location>
        <begin position="86"/>
        <end position="234"/>
    </location>
</feature>
<dbReference type="EMBL" id="VDCQ01000111">
    <property type="protein sequence ID" value="TNJ56028.1"/>
    <property type="molecule type" value="Genomic_DNA"/>
</dbReference>
<dbReference type="OrthoDB" id="9782542at2"/>
<dbReference type="AlphaFoldDB" id="A0A5C4SVS3"/>
<keyword evidence="6" id="KW-1185">Reference proteome</keyword>
<proteinExistence type="inferred from homology"/>
<dbReference type="Proteomes" id="UP000307943">
    <property type="component" value="Unassembled WGS sequence"/>
</dbReference>
<evidence type="ECO:0000256" key="3">
    <source>
        <dbReference type="SAM" id="Phobius"/>
    </source>
</evidence>
<sequence>MWRKAKWIALTCTAVILCVIGYYGYSLYQFGNNIQEKKDEPFFTQIKTQNTVQTEEAPPKWEGKERVNILLLGADSRGYSKNDAPRSDTIMVASIDPTTKKASLFSILRDTYVKIPGHGSDRINTAFAMGGPNLAMKTVGDLLGLPIQYYVYTDFQGFMALVDAIGGIEIEVEKDMKYRDSEEPEFDINLKKGIQQMDGKTALQYVRFRHDALSDYSRTERQRKFMTAVAEELQTTSSIFRLPSILNKIDPYITTNLSITDMIKLGSLGFEVKAQGVNGIQVPPSSLLGEDNIGGASVLTVNATKLQKYVKEQLDGSSAADAEEEDDRTSGTSTTVKAPVTESDSSGSKAAASGVTSGSGSSGSKSTGTSGTSGTASSGSKTSTGSSATKSGTPSNGTTGTSAGAKTDSNSTGASSGAKTDSGSTGTSSGAKAGSGSTGTSSGTKSETGSTGTSSGTKTETGSSGTSSGTKTETGSSGTSSGTKTESGSIGTSSGTKTGTGSSGTSSGTKTESGST</sequence>
<keyword evidence="3" id="KW-0812">Transmembrane</keyword>
<feature type="region of interest" description="Disordered" evidence="2">
    <location>
        <begin position="314"/>
        <end position="516"/>
    </location>
</feature>
<name>A0A5C4SVS3_9BACL</name>
<keyword evidence="3" id="KW-1133">Transmembrane helix</keyword>
<evidence type="ECO:0000259" key="4">
    <source>
        <dbReference type="Pfam" id="PF03816"/>
    </source>
</evidence>
<dbReference type="PANTHER" id="PTHR33392">
    <property type="entry name" value="POLYISOPRENYL-TEICHOIC ACID--PEPTIDOGLYCAN TEICHOIC ACID TRANSFERASE TAGU"/>
    <property type="match status" value="1"/>
</dbReference>
<reference evidence="5 6" key="1">
    <citation type="submission" date="2019-05" db="EMBL/GenBank/DDBJ databases">
        <title>We sequenced the genome of Paenibacillus hemerocallicola KCTC 33185 for further insight into its adaptation and study the phylogeny of Paenibacillus.</title>
        <authorList>
            <person name="Narsing Rao M.P."/>
        </authorList>
    </citation>
    <scope>NUCLEOTIDE SEQUENCE [LARGE SCALE GENOMIC DNA]</scope>
    <source>
        <strain evidence="5 6">KCTC 33185</strain>
    </source>
</reference>
<dbReference type="NCBIfam" id="TIGR00350">
    <property type="entry name" value="lytR_cpsA_psr"/>
    <property type="match status" value="1"/>
</dbReference>
<gene>
    <name evidence="5" type="ORF">FE784_39105</name>
</gene>
<dbReference type="InterPro" id="IPR050922">
    <property type="entry name" value="LytR/CpsA/Psr_CW_biosynth"/>
</dbReference>
<feature type="compositionally biased region" description="Low complexity" evidence="2">
    <location>
        <begin position="345"/>
        <end position="516"/>
    </location>
</feature>
<organism evidence="5 6">
    <name type="scientific">Paenibacillus hemerocallicola</name>
    <dbReference type="NCBI Taxonomy" id="1172614"/>
    <lineage>
        <taxon>Bacteria</taxon>
        <taxon>Bacillati</taxon>
        <taxon>Bacillota</taxon>
        <taxon>Bacilli</taxon>
        <taxon>Bacillales</taxon>
        <taxon>Paenibacillaceae</taxon>
        <taxon>Paenibacillus</taxon>
    </lineage>
</organism>
<dbReference type="InterPro" id="IPR004474">
    <property type="entry name" value="LytR_CpsA_psr"/>
</dbReference>
<evidence type="ECO:0000313" key="5">
    <source>
        <dbReference type="EMBL" id="TNJ56028.1"/>
    </source>
</evidence>
<dbReference type="Pfam" id="PF03816">
    <property type="entry name" value="LytR_cpsA_psr"/>
    <property type="match status" value="1"/>
</dbReference>